<evidence type="ECO:0000256" key="21">
    <source>
        <dbReference type="ARBA" id="ARBA00084020"/>
    </source>
</evidence>
<evidence type="ECO:0000256" key="2">
    <source>
        <dbReference type="ARBA" id="ARBA00001957"/>
    </source>
</evidence>
<dbReference type="Pfam" id="PF22621">
    <property type="entry name" value="CurL-like_PKS_C"/>
    <property type="match status" value="1"/>
</dbReference>
<dbReference type="GO" id="GO:0044550">
    <property type="term" value="P:secondary metabolite biosynthetic process"/>
    <property type="evidence" value="ECO:0007669"/>
    <property type="project" value="TreeGrafter"/>
</dbReference>
<dbReference type="CDD" id="cd05930">
    <property type="entry name" value="A_NRPS"/>
    <property type="match status" value="1"/>
</dbReference>
<dbReference type="InterPro" id="IPR045851">
    <property type="entry name" value="AMP-bd_C_sf"/>
</dbReference>
<dbReference type="InterPro" id="IPR001242">
    <property type="entry name" value="Condensation_dom"/>
</dbReference>
<dbReference type="InterPro" id="IPR023213">
    <property type="entry name" value="CAT-like_dom_sf"/>
</dbReference>
<dbReference type="FunFam" id="3.40.47.10:FF:000042">
    <property type="entry name" value="Polyketide synthase Pks13"/>
    <property type="match status" value="1"/>
</dbReference>
<name>Q1D437_MYXXD</name>
<dbReference type="PROSITE" id="PS52004">
    <property type="entry name" value="KS3_2"/>
    <property type="match status" value="1"/>
</dbReference>
<dbReference type="PANTHER" id="PTHR45527:SF1">
    <property type="entry name" value="FATTY ACID SYNTHASE"/>
    <property type="match status" value="1"/>
</dbReference>
<dbReference type="Pfam" id="PF00698">
    <property type="entry name" value="Acyl_transf_1"/>
    <property type="match status" value="1"/>
</dbReference>
<gene>
    <name evidence="24" type="ordered locus">MXAN_4415</name>
</gene>
<dbReference type="Proteomes" id="UP000002402">
    <property type="component" value="Chromosome"/>
</dbReference>
<evidence type="ECO:0000256" key="11">
    <source>
        <dbReference type="ARBA" id="ARBA00029443"/>
    </source>
</evidence>
<accession>Q1D437</accession>
<dbReference type="eggNOG" id="COG3321">
    <property type="taxonomic scope" value="Bacteria"/>
</dbReference>
<dbReference type="GO" id="GO:0043041">
    <property type="term" value="P:amino acid activation for nonribosomal peptide biosynthetic process"/>
    <property type="evidence" value="ECO:0007669"/>
    <property type="project" value="TreeGrafter"/>
</dbReference>
<dbReference type="SUPFAM" id="SSF52777">
    <property type="entry name" value="CoA-dependent acyltransferases"/>
    <property type="match status" value="4"/>
</dbReference>
<dbReference type="Gene3D" id="3.40.47.10">
    <property type="match status" value="1"/>
</dbReference>
<dbReference type="EnsemblBacteria" id="ABF86207">
    <property type="protein sequence ID" value="ABF86207"/>
    <property type="gene ID" value="MXAN_4415"/>
</dbReference>
<evidence type="ECO:0000313" key="24">
    <source>
        <dbReference type="EMBL" id="ABF86207.1"/>
    </source>
</evidence>
<dbReference type="GO" id="GO:0031177">
    <property type="term" value="F:phosphopantetheine binding"/>
    <property type="evidence" value="ECO:0007669"/>
    <property type="project" value="InterPro"/>
</dbReference>
<dbReference type="InterPro" id="IPR014031">
    <property type="entry name" value="Ketoacyl_synth_C"/>
</dbReference>
<comment type="cofactor">
    <cofactor evidence="2">
        <name>pantetheine 4'-phosphate</name>
        <dbReference type="ChEBI" id="CHEBI:47942"/>
    </cofactor>
</comment>
<evidence type="ECO:0000256" key="13">
    <source>
        <dbReference type="ARBA" id="ARBA00051971"/>
    </source>
</evidence>
<dbReference type="GO" id="GO:0008610">
    <property type="term" value="P:lipid biosynthetic process"/>
    <property type="evidence" value="ECO:0007669"/>
    <property type="project" value="UniProtKB-ARBA"/>
</dbReference>
<dbReference type="Gene3D" id="3.30.300.30">
    <property type="match status" value="1"/>
</dbReference>
<keyword evidence="6" id="KW-0276">Fatty acid metabolism</keyword>
<keyword evidence="4" id="KW-0597">Phosphoprotein</keyword>
<evidence type="ECO:0000256" key="19">
    <source>
        <dbReference type="ARBA" id="ARBA00075053"/>
    </source>
</evidence>
<evidence type="ECO:0000256" key="20">
    <source>
        <dbReference type="ARBA" id="ARBA00078169"/>
    </source>
</evidence>
<comment type="cofactor">
    <cofactor evidence="1">
        <name>NADP(+)</name>
        <dbReference type="ChEBI" id="CHEBI:58349"/>
    </cofactor>
</comment>
<dbReference type="SUPFAM" id="SSF53901">
    <property type="entry name" value="Thiolase-like"/>
    <property type="match status" value="1"/>
</dbReference>
<organism evidence="24 25">
    <name type="scientific">Myxococcus xanthus (strain DK1622)</name>
    <dbReference type="NCBI Taxonomy" id="246197"/>
    <lineage>
        <taxon>Bacteria</taxon>
        <taxon>Pseudomonadati</taxon>
        <taxon>Myxococcota</taxon>
        <taxon>Myxococcia</taxon>
        <taxon>Myxococcales</taxon>
        <taxon>Cystobacterineae</taxon>
        <taxon>Myxococcaceae</taxon>
        <taxon>Myxococcus</taxon>
    </lineage>
</organism>
<dbReference type="NCBIfam" id="TIGR01733">
    <property type="entry name" value="AA-adenyl-dom"/>
    <property type="match status" value="1"/>
</dbReference>
<dbReference type="GO" id="GO:0034081">
    <property type="term" value="C:polyketide synthase complex"/>
    <property type="evidence" value="ECO:0007669"/>
    <property type="project" value="UniProtKB-ARBA"/>
</dbReference>
<evidence type="ECO:0000256" key="4">
    <source>
        <dbReference type="ARBA" id="ARBA00022553"/>
    </source>
</evidence>
<dbReference type="InterPro" id="IPR009081">
    <property type="entry name" value="PP-bd_ACP"/>
</dbReference>
<dbReference type="Gene3D" id="2.30.38.10">
    <property type="entry name" value="Luciferase, Domain 3"/>
    <property type="match status" value="1"/>
</dbReference>
<feature type="domain" description="Carrier" evidence="22">
    <location>
        <begin position="1979"/>
        <end position="2053"/>
    </location>
</feature>
<dbReference type="OrthoDB" id="7617297at2"/>
<evidence type="ECO:0000259" key="23">
    <source>
        <dbReference type="PROSITE" id="PS52004"/>
    </source>
</evidence>
<dbReference type="SMART" id="SM00825">
    <property type="entry name" value="PKS_KS"/>
    <property type="match status" value="1"/>
</dbReference>
<keyword evidence="9" id="KW-0443">Lipid metabolism</keyword>
<dbReference type="PROSITE" id="PS00012">
    <property type="entry name" value="PHOSPHOPANTETHEINE"/>
    <property type="match status" value="2"/>
</dbReference>
<dbReference type="InterPro" id="IPR006162">
    <property type="entry name" value="Ppantetheine_attach_site"/>
</dbReference>
<evidence type="ECO:0000256" key="17">
    <source>
        <dbReference type="ARBA" id="ARBA00066974"/>
    </source>
</evidence>
<dbReference type="FunFam" id="3.30.559.10:FF:000012">
    <property type="entry name" value="Non-ribosomal peptide synthetase"/>
    <property type="match status" value="1"/>
</dbReference>
<dbReference type="SUPFAM" id="SSF52151">
    <property type="entry name" value="FabD/lysophospholipase-like"/>
    <property type="match status" value="1"/>
</dbReference>
<dbReference type="KEGG" id="mxa:MXAN_4415"/>
<dbReference type="Pfam" id="PF00109">
    <property type="entry name" value="ketoacyl-synt"/>
    <property type="match status" value="1"/>
</dbReference>
<evidence type="ECO:0000256" key="10">
    <source>
        <dbReference type="ARBA" id="ARBA00023268"/>
    </source>
</evidence>
<evidence type="ECO:0000256" key="6">
    <source>
        <dbReference type="ARBA" id="ARBA00022832"/>
    </source>
</evidence>
<protein>
    <recommendedName>
        <fullName evidence="18">Phenolphthiocerol/phthiocerol polyketide synthase subunit E</fullName>
        <ecNumber evidence="17">2.3.1.292</ecNumber>
    </recommendedName>
    <alternativeName>
        <fullName evidence="20">(Phenol)carboxyphthiodiolenone synthase subunit E</fullName>
    </alternativeName>
    <alternativeName>
        <fullName evidence="21">Beta-ketoacyl-acyl-carrier-protein synthase I</fullName>
    </alternativeName>
    <alternativeName>
        <fullName evidence="19">Phthiocerol synthesis polyketide synthase type I PpsE</fullName>
    </alternativeName>
</protein>
<dbReference type="GeneID" id="41361728"/>
<dbReference type="InterPro" id="IPR014043">
    <property type="entry name" value="Acyl_transferase_dom"/>
</dbReference>
<dbReference type="SUPFAM" id="SSF55048">
    <property type="entry name" value="Probable ACP-binding domain of malonyl-CoA ACP transacylase"/>
    <property type="match status" value="1"/>
</dbReference>
<evidence type="ECO:0000256" key="3">
    <source>
        <dbReference type="ARBA" id="ARBA00022450"/>
    </source>
</evidence>
<comment type="catalytic activity">
    <reaction evidence="13">
        <text>19-(4-hydroxyphenyl)nonadecanoyl-[(phenol)carboxyphthiodiolenone synthase] + 2 (S)-methylmalonyl-CoA + 3 malonyl-CoA + 5 NADPH + 10 H(+) = C37-(phenol)carboxyphthiodiolenone-[(phenol)carboxyphthiodiolenone synthase] + 5 CO2 + 5 NADP(+) + 5 CoA + 2 H2O</text>
        <dbReference type="Rhea" id="RHEA:57760"/>
        <dbReference type="Rhea" id="RHEA-COMP:14273"/>
        <dbReference type="Rhea" id="RHEA-COMP:14990"/>
        <dbReference type="ChEBI" id="CHEBI:15377"/>
        <dbReference type="ChEBI" id="CHEBI:15378"/>
        <dbReference type="ChEBI" id="CHEBI:16526"/>
        <dbReference type="ChEBI" id="CHEBI:57287"/>
        <dbReference type="ChEBI" id="CHEBI:57327"/>
        <dbReference type="ChEBI" id="CHEBI:57384"/>
        <dbReference type="ChEBI" id="CHEBI:57783"/>
        <dbReference type="ChEBI" id="CHEBI:58349"/>
        <dbReference type="ChEBI" id="CHEBI:133301"/>
        <dbReference type="ChEBI" id="CHEBI:142260"/>
        <dbReference type="EC" id="2.3.1.292"/>
    </reaction>
</comment>
<dbReference type="InterPro" id="IPR020841">
    <property type="entry name" value="PKS_Beta-ketoAc_synthase_dom"/>
</dbReference>
<dbReference type="SUPFAM" id="SSF47336">
    <property type="entry name" value="ACP-like"/>
    <property type="match status" value="2"/>
</dbReference>
<keyword evidence="5" id="KW-0808">Transferase</keyword>
<evidence type="ECO:0000256" key="12">
    <source>
        <dbReference type="ARBA" id="ARBA00050973"/>
    </source>
</evidence>
<dbReference type="SMART" id="SM00827">
    <property type="entry name" value="PKS_AT"/>
    <property type="match status" value="1"/>
</dbReference>
<dbReference type="eggNOG" id="COG1020">
    <property type="taxonomic scope" value="Bacteria"/>
</dbReference>
<evidence type="ECO:0000256" key="8">
    <source>
        <dbReference type="ARBA" id="ARBA00023002"/>
    </source>
</evidence>
<dbReference type="EC" id="2.3.1.292" evidence="17"/>
<evidence type="ECO:0000256" key="16">
    <source>
        <dbReference type="ARBA" id="ARBA00058455"/>
    </source>
</evidence>
<evidence type="ECO:0000256" key="14">
    <source>
        <dbReference type="ARBA" id="ARBA00052119"/>
    </source>
</evidence>
<dbReference type="RefSeq" id="WP_011554414.1">
    <property type="nucleotide sequence ID" value="NC_008095.1"/>
</dbReference>
<comment type="similarity">
    <text evidence="11">In the C-terminal section; belongs to the NRP synthetase family.</text>
</comment>
<keyword evidence="10" id="KW-0511">Multifunctional enzyme</keyword>
<dbReference type="InterPro" id="IPR014030">
    <property type="entry name" value="Ketoacyl_synth_N"/>
</dbReference>
<dbReference type="CDD" id="cd19531">
    <property type="entry name" value="LCL_NRPS-like"/>
    <property type="match status" value="1"/>
</dbReference>
<dbReference type="Pfam" id="PF00501">
    <property type="entry name" value="AMP-binding"/>
    <property type="match status" value="1"/>
</dbReference>
<evidence type="ECO:0000256" key="18">
    <source>
        <dbReference type="ARBA" id="ARBA00073623"/>
    </source>
</evidence>
<proteinExistence type="inferred from homology"/>
<reference evidence="24 25" key="1">
    <citation type="journal article" date="2006" name="Proc. Natl. Acad. Sci. U.S.A.">
        <title>Evolution of sensory complexity recorded in a myxobacterial genome.</title>
        <authorList>
            <person name="Goldman B.S."/>
            <person name="Nierman W.C."/>
            <person name="Kaiser D."/>
            <person name="Slater S.C."/>
            <person name="Durkin A.S."/>
            <person name="Eisen J.A."/>
            <person name="Ronning C.M."/>
            <person name="Barbazuk W.B."/>
            <person name="Blanchard M."/>
            <person name="Field C."/>
            <person name="Halling C."/>
            <person name="Hinkle G."/>
            <person name="Iartchuk O."/>
            <person name="Kim H.S."/>
            <person name="Mackenzie C."/>
            <person name="Madupu R."/>
            <person name="Miller N."/>
            <person name="Shvartsbeyn A."/>
            <person name="Sullivan S.A."/>
            <person name="Vaudin M."/>
            <person name="Wiegand R."/>
            <person name="Kaplan H.B."/>
        </authorList>
    </citation>
    <scope>NUCLEOTIDE SEQUENCE [LARGE SCALE GENOMIC DNA]</scope>
    <source>
        <strain evidence="25">DK1622</strain>
    </source>
</reference>
<dbReference type="FunFam" id="3.40.50.12780:FF:000012">
    <property type="entry name" value="Non-ribosomal peptide synthetase"/>
    <property type="match status" value="1"/>
</dbReference>
<dbReference type="PROSITE" id="PS00455">
    <property type="entry name" value="AMP_BINDING"/>
    <property type="match status" value="1"/>
</dbReference>
<comment type="catalytic activity">
    <reaction evidence="14">
        <text>docosanoyl-[(phenol)carboxyphthiodiolenone synthase] + 2 (S)-methylmalonyl-CoA + 3 malonyl-CoA + 5 NADPH + 10 H(+) = C34-carboxyphthiodiolenone-[(phenol)carboxyphthiodiolenone synthase] + 5 CO2 + 5 NADP(+) + 5 CoA + 2 H2O</text>
        <dbReference type="Rhea" id="RHEA:57752"/>
        <dbReference type="Rhea" id="RHEA-COMP:14987"/>
        <dbReference type="Rhea" id="RHEA-COMP:14988"/>
        <dbReference type="ChEBI" id="CHEBI:15377"/>
        <dbReference type="ChEBI" id="CHEBI:15378"/>
        <dbReference type="ChEBI" id="CHEBI:16526"/>
        <dbReference type="ChEBI" id="CHEBI:57287"/>
        <dbReference type="ChEBI" id="CHEBI:57327"/>
        <dbReference type="ChEBI" id="CHEBI:57384"/>
        <dbReference type="ChEBI" id="CHEBI:57783"/>
        <dbReference type="ChEBI" id="CHEBI:58349"/>
        <dbReference type="ChEBI" id="CHEBI:142237"/>
        <dbReference type="ChEBI" id="CHEBI:142238"/>
        <dbReference type="EC" id="2.3.1.292"/>
    </reaction>
</comment>
<dbReference type="InterPro" id="IPR016039">
    <property type="entry name" value="Thiolase-like"/>
</dbReference>
<dbReference type="SMART" id="SM00823">
    <property type="entry name" value="PKS_PP"/>
    <property type="match status" value="2"/>
</dbReference>
<dbReference type="Gene3D" id="3.30.559.10">
    <property type="entry name" value="Chloramphenicol acetyltransferase-like domain"/>
    <property type="match status" value="2"/>
</dbReference>
<sequence length="2502" mass="271126">MSDTLESVPDGIAIVGLAGRFPKARDIEAFWENLRAGVRGISTFTDAELLAAHLPAEHVRHPRYVKARGALEDTAMFDAAFFDFNAREAELTDPQHRLFLESAWEALEDAGYDSRRYPGRIGVFAGASMSTYLLDALRGGAALPEGLLQLAIGNLSDFLSTRLSYKLDLRGPSVSVQTACSTSLVATHLACLHLLAGQCDIALAGGVSARAREVGGYLYQEGGIFSPDGHCRAFDARAQGTVEGSGVGLVVLMRLEDALAEGAHIRAVIRGTAINNDGRQKVGYTAPSIQGQAEVIAMAHRMAGVEARTIDYVEAHGTGTAMGDPIEFTALVQAFGEDALPGACALGSVKASIGHLDAAAGVAGLIKTTLALEHKQLPPSLDFEHPNPQLDFSRSPFHVNTRLTEWPARETPRRAGVSSFGIGGTNAHVVLEEAPPFEPSGPARDTQLLVLAARTPSALDAMSDRLARHLEAHPELPLADAAFTLQVGRRAFTHRRALTCRGRDDALAALRGHRPREVSSGSAADGEQAVAFLFPGQGAQYVNMGRELHEQEPVFRQALDRCARLLLPHLDLDVRQLLHPSEARREEAEALLRRTAFTQPALFAVEFALAQLWESWGIRPAMMLGHSVGEYVAACLAGVFSLEDALAAVADRGRLVQQLPPGSMLSVPLPADTLQPLLGGRLSLAAINGPSLCVAAGPREEVQRLEQTLEDRGHTCTWLHTSHAFHSAMMEPALAPFAARLADVPLRAPKTPFVSNLTGRWISAAEATDPGYWVRHLREPVRFSDGLKCLFERHAPHLLEAGPGRTLTTLALRHPDRPAGSVAVCSLRPPKEEGSDTTFVQQALGRLWVAGVEVNWDGFHAGGRRHRVPLPAYPFERQHYLLGVQAAARQATTAEAASVAPLARHERPGIATPFVAPGTVLERRVAGIWEESLGFSPIGRHDSFFELGGHSLLATRIVSRLQEEFGVTLPVGKLFESPTVADIAARIEALEPTTNRADIPRRMPREGMRDLSFAQQRLWTLEQLTPGTSAYHLPQALRLRGPLDVSALQESFQQLVRRHEALRTRFPATEGRPFQEVLTSAPVTVRTLALDTLPVSDREAALEQLLSEEAEQPFDLARGPLMRVALARLAPDEHVLSVTLHHIIADGGSLRVLTRELAALYTALRRGHDADLPELPIQYADYAHWQRDLLQGPVLETLLTYWKQRLAGLPLLELPTDRPRPAVPNFRAGTHAVALPRPVSEAVESMARRHGATPYMVLLTAFSAVLGCFSGQREFAIGTPIAGRTHAKLEGLVGLLVNTVVIRTDLTGTPTGQELLARVREAALGAYAHADLPFEKLVEAINPERDASRTPLFQVMFSLQEETGGAHTVDNLGLEPIERGTRTTQFDLTLWLRPTHEGYSGALEYNAELFEPTTVARLAHALEQALERLTATPEREFTALTRPQGRQWQALLAASTTSPAPAAPFPGVHQFIARQSRIHPERLALMAPGEVLGYGELDRRATQVARVLRTAGVGPETRVALCAERSVDAIVAMLGVLKAGAAYVPLDSTAPRERLLSLIEGVEAPVVLVQTGLAAGVSGTPARVIHLDVLRAQAALEPAVPLDVDVCPENAAYVLHTSGSTGRPKGVVVPHGALMNHLLAVQQRYGLGPEDRVLHFATLSVDVAAEELFPTLAAGATVVLSPPGAAPPVAEFLALLEQATVTVVNIPAPYWHEWVEELPRLPVAIPPSVRLLVTGSQAPSPERLARWRERVPSHIRWLNAYGPTEATITATVCEPTARVEASRVPIGRPLAGGCLYILDASGHPVPAGAPGELFIGGAGLARGYLAQPALTAAAFVPDPFSGREGARMYRTGDLARLLPDGDVEFLGRRDHQVKVRGFRIELGEVECALEQLAEVREAVVLHRQAPAGDGHLEAHVVPAVQGLAEATLRLRLGATLPSSQIPARIVMRESLPRLPSGKVDRRAVSGWQASEALHAPRPPPRNATEETLVRVWTEVLKRREVGIHDNFFELGGDSLLAIRVVARANDAGLRLTARQLLLHQTIAQLSEVIGDQPEPPAPTAVGGPIPLTPSQRRFLESDVPAPHHWNRSLLLDVHEPLQTEAFQEALRLLLARHDALRLRFVRHESGWKQFDAGSAATPPFSRVDLSSVPDTALPPAIESAAQALQRSLTLTDGPLFRVAAFDLGAHRPGRLLFIFHFLIADGVTWALLTDELQEAYRQILEGQSIQRPPAPVSFRAWAEHLHALAHTPRLEQEATAWLSQLEGACGRLPHDHPGTNSEGSMRSVRMSLREDETQRLLQHASATRSGLEAVLLTPLAHTLSQWMGGAALRVDLGRHGRAELEGLEPTRTAGCMAADVPVRLDVVGASGLSQALEWVASSLRQLPGQGLGHGLLRYMNGTEGLARRLGALPGAEVSFDYMSQRMLTENPAFRLARESTGTDRDPSARRSHVFQLIAAVVDGLLQFEWRYSNELHEPSTVERLAATYLAGVRHLAESRSERNTTP</sequence>
<dbReference type="HOGENOM" id="CLU_228531_0_0_7"/>
<feature type="domain" description="Carrier" evidence="22">
    <location>
        <begin position="916"/>
        <end position="991"/>
    </location>
</feature>
<comment type="catalytic activity">
    <reaction evidence="12">
        <text>17-(4-hydroxyphenyl)heptadecanoyl-[(phenol)carboxyphthiodiolenone synthase] + 2 (S)-methylmalonyl-CoA + 3 malonyl-CoA + 5 NADPH + 10 H(+) = C35-(phenol)carboxyphthiodiolenone-[(phenol)carboxyphthiodiolenone synthase] + 5 CO2 + 5 NADP(+) + 5 CoA + 2 H2O</text>
        <dbReference type="Rhea" id="RHEA:57756"/>
        <dbReference type="Rhea" id="RHEA-COMP:14272"/>
        <dbReference type="Rhea" id="RHEA-COMP:14989"/>
        <dbReference type="ChEBI" id="CHEBI:15377"/>
        <dbReference type="ChEBI" id="CHEBI:15378"/>
        <dbReference type="ChEBI" id="CHEBI:16526"/>
        <dbReference type="ChEBI" id="CHEBI:57287"/>
        <dbReference type="ChEBI" id="CHEBI:57327"/>
        <dbReference type="ChEBI" id="CHEBI:57384"/>
        <dbReference type="ChEBI" id="CHEBI:57783"/>
        <dbReference type="ChEBI" id="CHEBI:58349"/>
        <dbReference type="ChEBI" id="CHEBI:133300"/>
        <dbReference type="ChEBI" id="CHEBI:142259"/>
        <dbReference type="EC" id="2.3.1.292"/>
    </reaction>
</comment>
<dbReference type="FunFam" id="1.10.1200.10:FF:000005">
    <property type="entry name" value="Nonribosomal peptide synthetase 1"/>
    <property type="match status" value="2"/>
</dbReference>
<keyword evidence="25" id="KW-1185">Reference proteome</keyword>
<dbReference type="InterPro" id="IPR016036">
    <property type="entry name" value="Malonyl_transacylase_ACP-bd"/>
</dbReference>
<evidence type="ECO:0000256" key="9">
    <source>
        <dbReference type="ARBA" id="ARBA00023098"/>
    </source>
</evidence>
<dbReference type="Gene3D" id="1.10.1200.10">
    <property type="entry name" value="ACP-like"/>
    <property type="match status" value="2"/>
</dbReference>
<dbReference type="FunFam" id="2.30.38.10:FF:000001">
    <property type="entry name" value="Non-ribosomal peptide synthetase PvdI"/>
    <property type="match status" value="1"/>
</dbReference>
<evidence type="ECO:0000259" key="22">
    <source>
        <dbReference type="PROSITE" id="PS50075"/>
    </source>
</evidence>
<dbReference type="Gene3D" id="3.30.559.30">
    <property type="entry name" value="Nonribosomal peptide synthetase, condensation domain"/>
    <property type="match status" value="2"/>
</dbReference>
<feature type="domain" description="Ketosynthase family 3 (KS3)" evidence="23">
    <location>
        <begin position="9"/>
        <end position="433"/>
    </location>
</feature>
<comment type="function">
    <text evidence="16">Part of the PpsABCDE complex involved in the biosynthesis of the lipid core common to phthiocerols and phenolphthiocerols by successive additions of malonyl-CoA or methylmalonyl-CoA extender units. PpsA can accept as substrate the activated forms of either icosanoyl (C20), docosanoyl (C22) or lignoceroyl (C24) groups from FadD26, or a (4-hydroxyphenyl)-C17 or (4-hydroxyphenyl)-C19 fatty acyl from FadD29. PpsA initiates the biosynthesis and extends its substrate using a malonyl-CoA extender unit. The PpsB and PpsC proteins add the second and third malonyl-CoA extender units. PpsD adds an (R)-methylmalonyl unit and PpsE adds a second (R)-methylmalonyl unit. The incorporation of the methylmalonyl units results in formation of two branched methyl groups in the elongated product.</text>
</comment>
<keyword evidence="7" id="KW-0521">NADP</keyword>
<evidence type="ECO:0000256" key="1">
    <source>
        <dbReference type="ARBA" id="ARBA00001937"/>
    </source>
</evidence>
<dbReference type="InterPro" id="IPR001227">
    <property type="entry name" value="Ac_transferase_dom_sf"/>
</dbReference>
<dbReference type="InterPro" id="IPR036736">
    <property type="entry name" value="ACP-like_sf"/>
</dbReference>
<dbReference type="GO" id="GO:0016746">
    <property type="term" value="F:acyltransferase activity"/>
    <property type="evidence" value="ECO:0007669"/>
    <property type="project" value="InterPro"/>
</dbReference>
<dbReference type="EMBL" id="CP000113">
    <property type="protein sequence ID" value="ABF86207.1"/>
    <property type="molecule type" value="Genomic_DNA"/>
</dbReference>
<evidence type="ECO:0000256" key="7">
    <source>
        <dbReference type="ARBA" id="ARBA00022857"/>
    </source>
</evidence>
<dbReference type="Pfam" id="PF00550">
    <property type="entry name" value="PP-binding"/>
    <property type="match status" value="2"/>
</dbReference>
<dbReference type="Pfam" id="PF02801">
    <property type="entry name" value="Ketoacyl-synt_C"/>
    <property type="match status" value="1"/>
</dbReference>
<evidence type="ECO:0000256" key="5">
    <source>
        <dbReference type="ARBA" id="ARBA00022679"/>
    </source>
</evidence>
<dbReference type="STRING" id="246197.MXAN_4415"/>
<comment type="catalytic activity">
    <reaction evidence="15">
        <text>icosanoyl-[(phenol)carboxyphthiodiolenone synthase] + 2 (S)-methylmalonyl-CoA + 3 malonyl-CoA + 5 NADPH + 10 H(+) = C32-carboxyphthiodiolenone-[(phenol)carboxyphthiodiolenone synthase] + 5 CO2 + 5 NADP(+) + 5 CoA + 2 H2O</text>
        <dbReference type="Rhea" id="RHEA:57748"/>
        <dbReference type="Rhea" id="RHEA-COMP:14985"/>
        <dbReference type="Rhea" id="RHEA-COMP:14986"/>
        <dbReference type="ChEBI" id="CHEBI:15377"/>
        <dbReference type="ChEBI" id="CHEBI:15378"/>
        <dbReference type="ChEBI" id="CHEBI:16526"/>
        <dbReference type="ChEBI" id="CHEBI:57287"/>
        <dbReference type="ChEBI" id="CHEBI:57327"/>
        <dbReference type="ChEBI" id="CHEBI:57384"/>
        <dbReference type="ChEBI" id="CHEBI:57783"/>
        <dbReference type="ChEBI" id="CHEBI:58349"/>
        <dbReference type="ChEBI" id="CHEBI:87848"/>
        <dbReference type="ChEBI" id="CHEBI:142236"/>
        <dbReference type="EC" id="2.3.1.292"/>
    </reaction>
</comment>
<evidence type="ECO:0000256" key="15">
    <source>
        <dbReference type="ARBA" id="ARBA00052745"/>
    </source>
</evidence>
<dbReference type="Pfam" id="PF00668">
    <property type="entry name" value="Condensation"/>
    <property type="match status" value="2"/>
</dbReference>
<dbReference type="InterPro" id="IPR020806">
    <property type="entry name" value="PKS_PP-bd"/>
</dbReference>
<dbReference type="FunFam" id="3.40.50.980:FF:000001">
    <property type="entry name" value="Non-ribosomal peptide synthetase"/>
    <property type="match status" value="1"/>
</dbReference>
<keyword evidence="8" id="KW-0560">Oxidoreductase</keyword>
<dbReference type="InterPro" id="IPR000873">
    <property type="entry name" value="AMP-dep_synth/lig_dom"/>
</dbReference>
<dbReference type="GO" id="GO:0016491">
    <property type="term" value="F:oxidoreductase activity"/>
    <property type="evidence" value="ECO:0007669"/>
    <property type="project" value="UniProtKB-KW"/>
</dbReference>
<dbReference type="Gene3D" id="3.40.366.10">
    <property type="entry name" value="Malonyl-Coenzyme A Acyl Carrier Protein, domain 2"/>
    <property type="match status" value="1"/>
</dbReference>
<dbReference type="PROSITE" id="PS50075">
    <property type="entry name" value="CARRIER"/>
    <property type="match status" value="2"/>
</dbReference>
<dbReference type="InterPro" id="IPR016035">
    <property type="entry name" value="Acyl_Trfase/lysoPLipase"/>
</dbReference>
<dbReference type="PANTHER" id="PTHR45527">
    <property type="entry name" value="NONRIBOSOMAL PEPTIDE SYNTHETASE"/>
    <property type="match status" value="1"/>
</dbReference>
<dbReference type="InterPro" id="IPR010071">
    <property type="entry name" value="AA_adenyl_dom"/>
</dbReference>
<dbReference type="Gene3D" id="3.30.70.250">
    <property type="entry name" value="Malonyl-CoA ACP transacylase, ACP-binding"/>
    <property type="match status" value="1"/>
</dbReference>
<dbReference type="GO" id="GO:0006631">
    <property type="term" value="P:fatty acid metabolic process"/>
    <property type="evidence" value="ECO:0007669"/>
    <property type="project" value="UniProtKB-KW"/>
</dbReference>
<dbReference type="Gene3D" id="3.30.70.3290">
    <property type="match status" value="1"/>
</dbReference>
<dbReference type="Gene3D" id="3.40.50.980">
    <property type="match status" value="2"/>
</dbReference>
<dbReference type="InterPro" id="IPR020845">
    <property type="entry name" value="AMP-binding_CS"/>
</dbReference>
<dbReference type="CDD" id="cd00833">
    <property type="entry name" value="PKS"/>
    <property type="match status" value="1"/>
</dbReference>
<dbReference type="SUPFAM" id="SSF56801">
    <property type="entry name" value="Acetyl-CoA synthetase-like"/>
    <property type="match status" value="1"/>
</dbReference>
<evidence type="ECO:0000313" key="25">
    <source>
        <dbReference type="Proteomes" id="UP000002402"/>
    </source>
</evidence>
<keyword evidence="3" id="KW-0596">Phosphopantetheine</keyword>